<dbReference type="Pfam" id="PF08447">
    <property type="entry name" value="PAS_3"/>
    <property type="match status" value="1"/>
</dbReference>
<proteinExistence type="predicted"/>
<organism evidence="8 10">
    <name type="scientific">Methylobacterium phyllosphaerae</name>
    <dbReference type="NCBI Taxonomy" id="418223"/>
    <lineage>
        <taxon>Bacteria</taxon>
        <taxon>Pseudomonadati</taxon>
        <taxon>Pseudomonadota</taxon>
        <taxon>Alphaproteobacteria</taxon>
        <taxon>Hyphomicrobiales</taxon>
        <taxon>Methylobacteriaceae</taxon>
        <taxon>Methylobacterium</taxon>
    </lineage>
</organism>
<dbReference type="Proteomes" id="UP000185487">
    <property type="component" value="Chromosome"/>
</dbReference>
<comment type="catalytic activity">
    <reaction evidence="1">
        <text>ATP + protein L-histidine = ADP + protein N-phospho-L-histidine.</text>
        <dbReference type="EC" id="2.7.13.3"/>
    </reaction>
</comment>
<dbReference type="EMBL" id="FOPK01000033">
    <property type="protein sequence ID" value="SFH57277.1"/>
    <property type="molecule type" value="Genomic_DNA"/>
</dbReference>
<protein>
    <recommendedName>
        <fullName evidence="2">histidine kinase</fullName>
        <ecNumber evidence="2">2.7.13.3</ecNumber>
    </recommendedName>
</protein>
<accession>A0AAE8HX12</accession>
<evidence type="ECO:0000313" key="7">
    <source>
        <dbReference type="EMBL" id="APT33053.1"/>
    </source>
</evidence>
<evidence type="ECO:0000256" key="1">
    <source>
        <dbReference type="ARBA" id="ARBA00000085"/>
    </source>
</evidence>
<dbReference type="InterPro" id="IPR035965">
    <property type="entry name" value="PAS-like_dom_sf"/>
</dbReference>
<dbReference type="Gene3D" id="3.30.450.20">
    <property type="entry name" value="PAS domain"/>
    <property type="match status" value="1"/>
</dbReference>
<dbReference type="SUPFAM" id="SSF55785">
    <property type="entry name" value="PYP-like sensor domain (PAS domain)"/>
    <property type="match status" value="1"/>
</dbReference>
<evidence type="ECO:0000313" key="9">
    <source>
        <dbReference type="Proteomes" id="UP000185487"/>
    </source>
</evidence>
<dbReference type="CDD" id="cd00130">
    <property type="entry name" value="PAS"/>
    <property type="match status" value="1"/>
</dbReference>
<feature type="domain" description="PAC" evidence="6">
    <location>
        <begin position="90"/>
        <end position="142"/>
    </location>
</feature>
<evidence type="ECO:0000259" key="6">
    <source>
        <dbReference type="PROSITE" id="PS50113"/>
    </source>
</evidence>
<dbReference type="InterPro" id="IPR052162">
    <property type="entry name" value="Sensor_kinase/Photoreceptor"/>
</dbReference>
<evidence type="ECO:0000256" key="3">
    <source>
        <dbReference type="ARBA" id="ARBA00022553"/>
    </source>
</evidence>
<dbReference type="NCBIfam" id="TIGR00229">
    <property type="entry name" value="sensory_box"/>
    <property type="match status" value="1"/>
</dbReference>
<reference evidence="7 9" key="1">
    <citation type="submission" date="2016-04" db="EMBL/GenBank/DDBJ databases">
        <title>Complete genome sequencing and analysis of CBMB27, Methylobacterium phyllosphaerae isolated from leaf tissues of rice (Oryza sativa L.).</title>
        <authorList>
            <person name="Lee Y."/>
            <person name="Hwangbo K."/>
            <person name="Chung H."/>
            <person name="Yoo J."/>
            <person name="Kim K.Y."/>
            <person name="Sa T.M."/>
            <person name="Um Y."/>
            <person name="Madhaiyan M."/>
        </authorList>
    </citation>
    <scope>NUCLEOTIDE SEQUENCE [LARGE SCALE GENOMIC DNA]</scope>
    <source>
        <strain evidence="7 9">CBMB27</strain>
    </source>
</reference>
<dbReference type="Proteomes" id="UP000199140">
    <property type="component" value="Unassembled WGS sequence"/>
</dbReference>
<dbReference type="InterPro" id="IPR000014">
    <property type="entry name" value="PAS"/>
</dbReference>
<keyword evidence="3" id="KW-0597">Phosphoprotein</keyword>
<reference evidence="8 10" key="2">
    <citation type="submission" date="2016-10" db="EMBL/GenBank/DDBJ databases">
        <authorList>
            <person name="Varghese N."/>
            <person name="Submissions S."/>
        </authorList>
    </citation>
    <scope>NUCLEOTIDE SEQUENCE [LARGE SCALE GENOMIC DNA]</scope>
    <source>
        <strain evidence="8 10">CBMB27</strain>
    </source>
</reference>
<keyword evidence="4 7" id="KW-0808">Transferase</keyword>
<dbReference type="PANTHER" id="PTHR43304:SF1">
    <property type="entry name" value="PAC DOMAIN-CONTAINING PROTEIN"/>
    <property type="match status" value="1"/>
</dbReference>
<dbReference type="GO" id="GO:0004673">
    <property type="term" value="F:protein histidine kinase activity"/>
    <property type="evidence" value="ECO:0007669"/>
    <property type="project" value="UniProtKB-EC"/>
</dbReference>
<evidence type="ECO:0000256" key="4">
    <source>
        <dbReference type="ARBA" id="ARBA00022679"/>
    </source>
</evidence>
<keyword evidence="9" id="KW-1185">Reference proteome</keyword>
<dbReference type="Gene3D" id="2.10.70.100">
    <property type="match status" value="1"/>
</dbReference>
<dbReference type="KEGG" id="mphy:MCBMB27_03762"/>
<dbReference type="EC" id="2.7.13.3" evidence="2"/>
<evidence type="ECO:0000256" key="2">
    <source>
        <dbReference type="ARBA" id="ARBA00012438"/>
    </source>
</evidence>
<evidence type="ECO:0000313" key="10">
    <source>
        <dbReference type="Proteomes" id="UP000199140"/>
    </source>
</evidence>
<keyword evidence="5" id="KW-0418">Kinase</keyword>
<dbReference type="InterPro" id="IPR013655">
    <property type="entry name" value="PAS_fold_3"/>
</dbReference>
<dbReference type="PROSITE" id="PS50113">
    <property type="entry name" value="PAC"/>
    <property type="match status" value="1"/>
</dbReference>
<dbReference type="PANTHER" id="PTHR43304">
    <property type="entry name" value="PHYTOCHROME-LIKE PROTEIN CPH1"/>
    <property type="match status" value="1"/>
</dbReference>
<evidence type="ECO:0000256" key="5">
    <source>
        <dbReference type="ARBA" id="ARBA00022777"/>
    </source>
</evidence>
<gene>
    <name evidence="7" type="ORF">MCBMB27_03762</name>
    <name evidence="8" type="ORF">SAMN05192567_1336</name>
</gene>
<name>A0AAE8HX12_9HYPH</name>
<evidence type="ECO:0000313" key="8">
    <source>
        <dbReference type="EMBL" id="SFH57277.1"/>
    </source>
</evidence>
<dbReference type="AlphaFoldDB" id="A0AAE8HX12"/>
<dbReference type="EMBL" id="CP015367">
    <property type="protein sequence ID" value="APT33053.1"/>
    <property type="molecule type" value="Genomic_DNA"/>
</dbReference>
<dbReference type="InterPro" id="IPR000700">
    <property type="entry name" value="PAS-assoc_C"/>
</dbReference>
<sequence>MPKTKPHAGRNRSRAFPIAGETADMIGHWDWDAATDRVRVDAFAARLFTVDPAEAEAGLPLAFYDGITHPDDRERVIGLIRRSAAEGSPYIAEYRVISIDGRTHWVLARGRIFGDHTGRPAGGRGILVDVTRLRASEGLSDEVTPGAGETLLDRAVEHAIAAQDAIVAAGDPVLKAQADALLMALGRRLAQRHMVEQRRRLN</sequence>